<evidence type="ECO:0000259" key="1">
    <source>
        <dbReference type="PROSITE" id="PS51340"/>
    </source>
</evidence>
<dbReference type="Gene3D" id="2.40.33.20">
    <property type="entry name" value="PK beta-barrel domain-like"/>
    <property type="match status" value="1"/>
</dbReference>
<dbReference type="Proteomes" id="UP000181897">
    <property type="component" value="Chromosome"/>
</dbReference>
<dbReference type="GO" id="GO:0030170">
    <property type="term" value="F:pyridoxal phosphate binding"/>
    <property type="evidence" value="ECO:0007669"/>
    <property type="project" value="InterPro"/>
</dbReference>
<accession>A0A1J0WIS1</accession>
<dbReference type="EMBL" id="CP018076">
    <property type="protein sequence ID" value="APE44217.1"/>
    <property type="molecule type" value="Genomic_DNA"/>
</dbReference>
<dbReference type="Pfam" id="PF03473">
    <property type="entry name" value="MOSC"/>
    <property type="match status" value="1"/>
</dbReference>
<dbReference type="PANTHER" id="PTHR36930:SF1">
    <property type="entry name" value="MOSC DOMAIN-CONTAINING PROTEIN"/>
    <property type="match status" value="1"/>
</dbReference>
<gene>
    <name evidence="2" type="ORF">BOO69_13015</name>
</gene>
<evidence type="ECO:0000313" key="2">
    <source>
        <dbReference type="EMBL" id="APE44217.1"/>
    </source>
</evidence>
<proteinExistence type="predicted"/>
<dbReference type="OrthoDB" id="9808413at2"/>
<dbReference type="SUPFAM" id="SSF50800">
    <property type="entry name" value="PK beta-barrel domain-like"/>
    <property type="match status" value="1"/>
</dbReference>
<name>A0A1J0WIS1_9RHOB</name>
<protein>
    <submittedName>
        <fullName evidence="2">Sulfurase</fullName>
    </submittedName>
</protein>
<dbReference type="InterPro" id="IPR052716">
    <property type="entry name" value="MOSC_domain"/>
</dbReference>
<keyword evidence="3" id="KW-1185">Reference proteome</keyword>
<dbReference type="InterPro" id="IPR005302">
    <property type="entry name" value="MoCF_Sase_C"/>
</dbReference>
<dbReference type="GO" id="GO:0003824">
    <property type="term" value="F:catalytic activity"/>
    <property type="evidence" value="ECO:0007669"/>
    <property type="project" value="InterPro"/>
</dbReference>
<dbReference type="AlphaFoldDB" id="A0A1J0WIS1"/>
<organism evidence="2 3">
    <name type="scientific">Sulfitobacter alexandrii</name>
    <dbReference type="NCBI Taxonomy" id="1917485"/>
    <lineage>
        <taxon>Bacteria</taxon>
        <taxon>Pseudomonadati</taxon>
        <taxon>Pseudomonadota</taxon>
        <taxon>Alphaproteobacteria</taxon>
        <taxon>Rhodobacterales</taxon>
        <taxon>Roseobacteraceae</taxon>
        <taxon>Sulfitobacter</taxon>
    </lineage>
</organism>
<dbReference type="InterPro" id="IPR011037">
    <property type="entry name" value="Pyrv_Knase-like_insert_dom_sf"/>
</dbReference>
<reference evidence="2 3" key="1">
    <citation type="submission" date="2016-11" db="EMBL/GenBank/DDBJ databases">
        <title>Complete genome sequence of Sulfitobacter sp. AM1-D1, a toxic bacteria associated with marine dinoflagellate Alexandrium minutum in East China Sea.</title>
        <authorList>
            <person name="Yang Q."/>
            <person name="Zhang X."/>
            <person name="Tian X."/>
        </authorList>
    </citation>
    <scope>NUCLEOTIDE SEQUENCE [LARGE SCALE GENOMIC DNA]</scope>
    <source>
        <strain evidence="2 3">AM1-D1</strain>
    </source>
</reference>
<feature type="domain" description="MOSC" evidence="1">
    <location>
        <begin position="26"/>
        <end position="183"/>
    </location>
</feature>
<sequence length="193" mass="20999">MPELLPTDHVGTIVWMGTVPQDRADIRAHAIERVRATYAGFEGDFHAGLTRPSCVRVKAQYPQGTEIRNTRQLSILSAEELAQIAADIGLEELDPRLLGASIVLQGIPDFTHIPPASRLQSESGTTLTVDMLNGPCNLPAREIEKEAEGHGKGFKAAAMGKRGVTAWVEREGNLAVGDRLRLHVPGQRPWAPE</sequence>
<dbReference type="RefSeq" id="WP_071972558.1">
    <property type="nucleotide sequence ID" value="NZ_CP018076.1"/>
</dbReference>
<dbReference type="GO" id="GO:0030151">
    <property type="term" value="F:molybdenum ion binding"/>
    <property type="evidence" value="ECO:0007669"/>
    <property type="project" value="InterPro"/>
</dbReference>
<dbReference type="PROSITE" id="PS51340">
    <property type="entry name" value="MOSC"/>
    <property type="match status" value="1"/>
</dbReference>
<dbReference type="STRING" id="1917485.BOO69_13015"/>
<dbReference type="KEGG" id="suam:BOO69_13015"/>
<dbReference type="PANTHER" id="PTHR36930">
    <property type="entry name" value="METAL-SULFUR CLUSTER BIOSYNTHESIS PROTEINS YUAD-RELATED"/>
    <property type="match status" value="1"/>
</dbReference>
<evidence type="ECO:0000313" key="3">
    <source>
        <dbReference type="Proteomes" id="UP000181897"/>
    </source>
</evidence>